<dbReference type="InterPro" id="IPR050951">
    <property type="entry name" value="Retrovirus_Pol_polyprotein"/>
</dbReference>
<dbReference type="GeneTree" id="ENSGT00940000179879"/>
<reference evidence="2" key="1">
    <citation type="submission" date="2021-04" db="EMBL/GenBank/DDBJ databases">
        <authorList>
            <consortium name="Wellcome Sanger Institute Data Sharing"/>
        </authorList>
    </citation>
    <scope>NUCLEOTIDE SEQUENCE [LARGE SCALE GENOMIC DNA]</scope>
</reference>
<evidence type="ECO:0000313" key="2">
    <source>
        <dbReference type="Ensembl" id="ENSATEP00000008335.2"/>
    </source>
</evidence>
<dbReference type="OrthoDB" id="10053647at2759"/>
<reference evidence="2" key="2">
    <citation type="submission" date="2025-08" db="UniProtKB">
        <authorList>
            <consortium name="Ensembl"/>
        </authorList>
    </citation>
    <scope>IDENTIFICATION</scope>
</reference>
<dbReference type="STRING" id="64144.ENSATEP00000008335"/>
<dbReference type="Proteomes" id="UP000265040">
    <property type="component" value="Chromosome 15"/>
</dbReference>
<organism evidence="2 3">
    <name type="scientific">Anabas testudineus</name>
    <name type="common">Climbing perch</name>
    <name type="synonym">Anthias testudineus</name>
    <dbReference type="NCBI Taxonomy" id="64144"/>
    <lineage>
        <taxon>Eukaryota</taxon>
        <taxon>Metazoa</taxon>
        <taxon>Chordata</taxon>
        <taxon>Craniata</taxon>
        <taxon>Vertebrata</taxon>
        <taxon>Euteleostomi</taxon>
        <taxon>Actinopterygii</taxon>
        <taxon>Neopterygii</taxon>
        <taxon>Teleostei</taxon>
        <taxon>Neoteleostei</taxon>
        <taxon>Acanthomorphata</taxon>
        <taxon>Anabantaria</taxon>
        <taxon>Anabantiformes</taxon>
        <taxon>Anabantoidei</taxon>
        <taxon>Anabantidae</taxon>
        <taxon>Anabas</taxon>
    </lineage>
</organism>
<evidence type="ECO:0000313" key="3">
    <source>
        <dbReference type="Proteomes" id="UP000265040"/>
    </source>
</evidence>
<keyword evidence="3" id="KW-1185">Reference proteome</keyword>
<evidence type="ECO:0000259" key="1">
    <source>
        <dbReference type="PROSITE" id="PS50994"/>
    </source>
</evidence>
<dbReference type="SUPFAM" id="SSF53098">
    <property type="entry name" value="Ribonuclease H-like"/>
    <property type="match status" value="1"/>
</dbReference>
<feature type="domain" description="Integrase catalytic" evidence="1">
    <location>
        <begin position="1"/>
        <end position="118"/>
    </location>
</feature>
<protein>
    <recommendedName>
        <fullName evidence="1">Integrase catalytic domain-containing protein</fullName>
    </recommendedName>
</protein>
<dbReference type="Ensembl" id="ENSATET00000008484.2">
    <property type="protein sequence ID" value="ENSATEP00000008335.2"/>
    <property type="gene ID" value="ENSATEG00000005866.2"/>
</dbReference>
<accession>A0A3Q1HLE4</accession>
<dbReference type="PROSITE" id="PS50994">
    <property type="entry name" value="INTEGRASE"/>
    <property type="match status" value="1"/>
</dbReference>
<dbReference type="PANTHER" id="PTHR37984">
    <property type="entry name" value="PROTEIN CBG26694"/>
    <property type="match status" value="1"/>
</dbReference>
<dbReference type="GO" id="GO:0003676">
    <property type="term" value="F:nucleic acid binding"/>
    <property type="evidence" value="ECO:0007669"/>
    <property type="project" value="InterPro"/>
</dbReference>
<reference evidence="2" key="3">
    <citation type="submission" date="2025-09" db="UniProtKB">
        <authorList>
            <consortium name="Ensembl"/>
        </authorList>
    </citation>
    <scope>IDENTIFICATION</scope>
</reference>
<name>A0A3Q1HLE4_ANATE</name>
<dbReference type="GO" id="GO:0015074">
    <property type="term" value="P:DNA integration"/>
    <property type="evidence" value="ECO:0007669"/>
    <property type="project" value="InterPro"/>
</dbReference>
<proteinExistence type="predicted"/>
<dbReference type="AlphaFoldDB" id="A0A3Q1HLE4"/>
<dbReference type="InterPro" id="IPR001584">
    <property type="entry name" value="Integrase_cat-core"/>
</dbReference>
<dbReference type="InterPro" id="IPR012337">
    <property type="entry name" value="RNaseH-like_sf"/>
</dbReference>
<sequence length="232" mass="26157">MSAGTVCTFFKGVLGEHGLPSSIIADRGTQYMAGEFRKRCEELNIALNFSSPYHRETNSIAQRAVGTVKASWKKAKEENKCPYTALWMYRIAPLDNNMASPYELLCVRKPRSILPTSKGALQRALGNKEQVYVTNTLKSTWEPGTVLYRPNTIRDAFLPNWYSKYSKTYTPMAELLCSRLDSPEATWGSVSCPRKLWHATDGARNQSYDYQTTSLPIEPQPTPQQAQCKINS</sequence>
<dbReference type="PANTHER" id="PTHR37984:SF9">
    <property type="entry name" value="INTEGRASE CATALYTIC DOMAIN-CONTAINING PROTEIN"/>
    <property type="match status" value="1"/>
</dbReference>
<dbReference type="Gene3D" id="3.30.420.10">
    <property type="entry name" value="Ribonuclease H-like superfamily/Ribonuclease H"/>
    <property type="match status" value="1"/>
</dbReference>
<dbReference type="InParanoid" id="A0A3Q1HLE4"/>
<dbReference type="InterPro" id="IPR036397">
    <property type="entry name" value="RNaseH_sf"/>
</dbReference>